<proteinExistence type="inferred from homology"/>
<dbReference type="GO" id="GO:0016075">
    <property type="term" value="P:rRNA catabolic process"/>
    <property type="evidence" value="ECO:0007669"/>
    <property type="project" value="TreeGrafter"/>
</dbReference>
<dbReference type="RefSeq" id="WP_034424525.1">
    <property type="nucleotide sequence ID" value="NZ_CP045798.1"/>
</dbReference>
<evidence type="ECO:0000256" key="2">
    <source>
        <dbReference type="ARBA" id="ARBA00022649"/>
    </source>
</evidence>
<dbReference type="Pfam" id="PF02452">
    <property type="entry name" value="PemK_toxin"/>
    <property type="match status" value="1"/>
</dbReference>
<dbReference type="GO" id="GO:0004521">
    <property type="term" value="F:RNA endonuclease activity"/>
    <property type="evidence" value="ECO:0007669"/>
    <property type="project" value="TreeGrafter"/>
</dbReference>
<dbReference type="KEGG" id="tfr:BR63_00315"/>
<accession>A0A7G6DYK1</accession>
<dbReference type="SUPFAM" id="SSF50118">
    <property type="entry name" value="Cell growth inhibitor/plasmid maintenance toxic component"/>
    <property type="match status" value="1"/>
</dbReference>
<dbReference type="PANTHER" id="PTHR33988:SF3">
    <property type="entry name" value="ENDORIBONUCLEASE TOXIN CHPB-RELATED"/>
    <property type="match status" value="1"/>
</dbReference>
<sequence>MGYIPKKGDMVWLDFTPQSGHEQKGRRPAIVISNDFFNNKTGLAVVCPITSSRRDYPLHVEISGCKKVTGYIMVEQVKSVDYLARGAELIERAPETVINETLSRFFACF</sequence>
<dbReference type="PANTHER" id="PTHR33988">
    <property type="entry name" value="ENDORIBONUCLEASE MAZF-RELATED"/>
    <property type="match status" value="1"/>
</dbReference>
<keyword evidence="4" id="KW-1185">Reference proteome</keyword>
<evidence type="ECO:0000313" key="4">
    <source>
        <dbReference type="Proteomes" id="UP000515847"/>
    </source>
</evidence>
<keyword evidence="3" id="KW-0255">Endonuclease</keyword>
<comment type="similarity">
    <text evidence="1">Belongs to the PemK/MazF family.</text>
</comment>
<dbReference type="GO" id="GO:0006402">
    <property type="term" value="P:mRNA catabolic process"/>
    <property type="evidence" value="ECO:0007669"/>
    <property type="project" value="TreeGrafter"/>
</dbReference>
<keyword evidence="3" id="KW-0540">Nuclease</keyword>
<protein>
    <submittedName>
        <fullName evidence="3">mRNA-degrading endonuclease</fullName>
    </submittedName>
</protein>
<dbReference type="EMBL" id="CP045798">
    <property type="protein sequence ID" value="QNB44905.1"/>
    <property type="molecule type" value="Genomic_DNA"/>
</dbReference>
<dbReference type="InterPro" id="IPR003477">
    <property type="entry name" value="PemK-like"/>
</dbReference>
<dbReference type="AlphaFoldDB" id="A0A7G6DYK1"/>
<gene>
    <name evidence="3" type="ORF">BR63_00315</name>
</gene>
<dbReference type="OrthoDB" id="9808744at2"/>
<keyword evidence="2" id="KW-1277">Toxin-antitoxin system</keyword>
<evidence type="ECO:0000313" key="3">
    <source>
        <dbReference type="EMBL" id="QNB44905.1"/>
    </source>
</evidence>
<reference evidence="3 4" key="1">
    <citation type="journal article" date="2019" name="Front. Microbiol.">
        <title>Thermoanaerosceptrum fracticalcis gen. nov. sp. nov., a Novel Fumarate-Fermenting Microorganism From a Deep Fractured Carbonate Aquifer of the US Great Basin.</title>
        <authorList>
            <person name="Hamilton-Brehm S.D."/>
            <person name="Stewart L.E."/>
            <person name="Zavarin M."/>
            <person name="Caldwell M."/>
            <person name="Lawson P.A."/>
            <person name="Onstott T.C."/>
            <person name="Grzymski J."/>
            <person name="Neveux I."/>
            <person name="Lollar B.S."/>
            <person name="Russell C.E."/>
            <person name="Moser D.P."/>
        </authorList>
    </citation>
    <scope>NUCLEOTIDE SEQUENCE [LARGE SCALE GENOMIC DNA]</scope>
    <source>
        <strain evidence="3 4">DRI-13</strain>
    </source>
</reference>
<name>A0A7G6DYK1_THEFR</name>
<dbReference type="GO" id="GO:0003677">
    <property type="term" value="F:DNA binding"/>
    <property type="evidence" value="ECO:0007669"/>
    <property type="project" value="InterPro"/>
</dbReference>
<dbReference type="Gene3D" id="2.30.30.110">
    <property type="match status" value="1"/>
</dbReference>
<dbReference type="Proteomes" id="UP000515847">
    <property type="component" value="Chromosome"/>
</dbReference>
<evidence type="ECO:0000256" key="1">
    <source>
        <dbReference type="ARBA" id="ARBA00007521"/>
    </source>
</evidence>
<organism evidence="3 4">
    <name type="scientific">Thermanaerosceptrum fracticalcis</name>
    <dbReference type="NCBI Taxonomy" id="1712410"/>
    <lineage>
        <taxon>Bacteria</taxon>
        <taxon>Bacillati</taxon>
        <taxon>Bacillota</taxon>
        <taxon>Clostridia</taxon>
        <taxon>Eubacteriales</taxon>
        <taxon>Peptococcaceae</taxon>
        <taxon>Thermanaerosceptrum</taxon>
    </lineage>
</organism>
<keyword evidence="3" id="KW-0378">Hydrolase</keyword>
<dbReference type="InterPro" id="IPR011067">
    <property type="entry name" value="Plasmid_toxin/cell-grow_inhib"/>
</dbReference>